<organism evidence="1 2">
    <name type="scientific">Dreissena polymorpha</name>
    <name type="common">Zebra mussel</name>
    <name type="synonym">Mytilus polymorpha</name>
    <dbReference type="NCBI Taxonomy" id="45954"/>
    <lineage>
        <taxon>Eukaryota</taxon>
        <taxon>Metazoa</taxon>
        <taxon>Spiralia</taxon>
        <taxon>Lophotrochozoa</taxon>
        <taxon>Mollusca</taxon>
        <taxon>Bivalvia</taxon>
        <taxon>Autobranchia</taxon>
        <taxon>Heteroconchia</taxon>
        <taxon>Euheterodonta</taxon>
        <taxon>Imparidentia</taxon>
        <taxon>Neoheterodontei</taxon>
        <taxon>Myida</taxon>
        <taxon>Dreissenoidea</taxon>
        <taxon>Dreissenidae</taxon>
        <taxon>Dreissena</taxon>
    </lineage>
</organism>
<sequence>MLDATSNGISMPVTTTWSNCNNRRLGNKGFANCYHSWTTPAGFNHWDTDTSHGCLPRFYNSWQLLLAVTSGILITRHLTVGYCGAIMAGHSCWLLPVGYR</sequence>
<accession>A0A9D4JNP8</accession>
<dbReference type="EMBL" id="JAIWYP010000005">
    <property type="protein sequence ID" value="KAH3818885.1"/>
    <property type="molecule type" value="Genomic_DNA"/>
</dbReference>
<dbReference type="Proteomes" id="UP000828390">
    <property type="component" value="Unassembled WGS sequence"/>
</dbReference>
<reference evidence="1" key="1">
    <citation type="journal article" date="2019" name="bioRxiv">
        <title>The Genome of the Zebra Mussel, Dreissena polymorpha: A Resource for Invasive Species Research.</title>
        <authorList>
            <person name="McCartney M.A."/>
            <person name="Auch B."/>
            <person name="Kono T."/>
            <person name="Mallez S."/>
            <person name="Zhang Y."/>
            <person name="Obille A."/>
            <person name="Becker A."/>
            <person name="Abrahante J.E."/>
            <person name="Garbe J."/>
            <person name="Badalamenti J.P."/>
            <person name="Herman A."/>
            <person name="Mangelson H."/>
            <person name="Liachko I."/>
            <person name="Sullivan S."/>
            <person name="Sone E.D."/>
            <person name="Koren S."/>
            <person name="Silverstein K.A.T."/>
            <person name="Beckman K.B."/>
            <person name="Gohl D.M."/>
        </authorList>
    </citation>
    <scope>NUCLEOTIDE SEQUENCE</scope>
    <source>
        <strain evidence="1">Duluth1</strain>
        <tissue evidence="1">Whole animal</tissue>
    </source>
</reference>
<evidence type="ECO:0000313" key="2">
    <source>
        <dbReference type="Proteomes" id="UP000828390"/>
    </source>
</evidence>
<comment type="caution">
    <text evidence="1">The sequence shown here is derived from an EMBL/GenBank/DDBJ whole genome shotgun (WGS) entry which is preliminary data.</text>
</comment>
<keyword evidence="2" id="KW-1185">Reference proteome</keyword>
<proteinExistence type="predicted"/>
<evidence type="ECO:0000313" key="1">
    <source>
        <dbReference type="EMBL" id="KAH3818885.1"/>
    </source>
</evidence>
<protein>
    <submittedName>
        <fullName evidence="1">Uncharacterized protein</fullName>
    </submittedName>
</protein>
<dbReference type="AlphaFoldDB" id="A0A9D4JNP8"/>
<gene>
    <name evidence="1" type="ORF">DPMN_120612</name>
</gene>
<name>A0A9D4JNP8_DREPO</name>
<reference evidence="1" key="2">
    <citation type="submission" date="2020-11" db="EMBL/GenBank/DDBJ databases">
        <authorList>
            <person name="McCartney M.A."/>
            <person name="Auch B."/>
            <person name="Kono T."/>
            <person name="Mallez S."/>
            <person name="Becker A."/>
            <person name="Gohl D.M."/>
            <person name="Silverstein K.A.T."/>
            <person name="Koren S."/>
            <person name="Bechman K.B."/>
            <person name="Herman A."/>
            <person name="Abrahante J.E."/>
            <person name="Garbe J."/>
        </authorList>
    </citation>
    <scope>NUCLEOTIDE SEQUENCE</scope>
    <source>
        <strain evidence="1">Duluth1</strain>
        <tissue evidence="1">Whole animal</tissue>
    </source>
</reference>